<name>A0A4Y2IS61_ARAVE</name>
<dbReference type="Proteomes" id="UP000499080">
    <property type="component" value="Unassembled WGS sequence"/>
</dbReference>
<dbReference type="AlphaFoldDB" id="A0A4Y2IS61"/>
<gene>
    <name evidence="1" type="ORF">AVEN_209865_1</name>
</gene>
<dbReference type="OrthoDB" id="415068at2759"/>
<protein>
    <submittedName>
        <fullName evidence="1">Uncharacterized protein</fullName>
    </submittedName>
</protein>
<organism evidence="1 2">
    <name type="scientific">Araneus ventricosus</name>
    <name type="common">Orbweaver spider</name>
    <name type="synonym">Epeira ventricosa</name>
    <dbReference type="NCBI Taxonomy" id="182803"/>
    <lineage>
        <taxon>Eukaryota</taxon>
        <taxon>Metazoa</taxon>
        <taxon>Ecdysozoa</taxon>
        <taxon>Arthropoda</taxon>
        <taxon>Chelicerata</taxon>
        <taxon>Arachnida</taxon>
        <taxon>Araneae</taxon>
        <taxon>Araneomorphae</taxon>
        <taxon>Entelegynae</taxon>
        <taxon>Araneoidea</taxon>
        <taxon>Araneidae</taxon>
        <taxon>Araneus</taxon>
    </lineage>
</organism>
<reference evidence="1 2" key="1">
    <citation type="journal article" date="2019" name="Sci. Rep.">
        <title>Orb-weaving spider Araneus ventricosus genome elucidates the spidroin gene catalogue.</title>
        <authorList>
            <person name="Kono N."/>
            <person name="Nakamura H."/>
            <person name="Ohtoshi R."/>
            <person name="Moran D.A.P."/>
            <person name="Shinohara A."/>
            <person name="Yoshida Y."/>
            <person name="Fujiwara M."/>
            <person name="Mori M."/>
            <person name="Tomita M."/>
            <person name="Arakawa K."/>
        </authorList>
    </citation>
    <scope>NUCLEOTIDE SEQUENCE [LARGE SCALE GENOMIC DNA]</scope>
</reference>
<comment type="caution">
    <text evidence="1">The sequence shown here is derived from an EMBL/GenBank/DDBJ whole genome shotgun (WGS) entry which is preliminary data.</text>
</comment>
<evidence type="ECO:0000313" key="2">
    <source>
        <dbReference type="Proteomes" id="UP000499080"/>
    </source>
</evidence>
<keyword evidence="2" id="KW-1185">Reference proteome</keyword>
<evidence type="ECO:0000313" key="1">
    <source>
        <dbReference type="EMBL" id="GBM80671.1"/>
    </source>
</evidence>
<sequence length="163" mass="18651">MNKKSMNGPKRGCGISKEQYFVLVPEFTCNKHIDLLVIKAKKRLNILKFISGCDWGADAGILRATYASLIRPILEYGYQVHQVASDINLVKLEWVELSVARIVTGQRFSSPADIVLYEADLQPLRLRSNPNLTKYFSKLFSYNNQHRTAKFKKLAKQSKTEKK</sequence>
<accession>A0A4Y2IS61</accession>
<dbReference type="EMBL" id="BGPR01002898">
    <property type="protein sequence ID" value="GBM80671.1"/>
    <property type="molecule type" value="Genomic_DNA"/>
</dbReference>
<proteinExistence type="predicted"/>